<evidence type="ECO:0000256" key="2">
    <source>
        <dbReference type="ARBA" id="ARBA00040071"/>
    </source>
</evidence>
<keyword evidence="4" id="KW-0812">Transmembrane</keyword>
<dbReference type="Ensembl" id="ENSMODT00000003135.4">
    <property type="protein sequence ID" value="ENSMODP00000003069.4"/>
    <property type="gene ID" value="ENSMODG00000002527.4"/>
</dbReference>
<reference evidence="5" key="3">
    <citation type="submission" date="2025-09" db="UniProtKB">
        <authorList>
            <consortium name="Ensembl"/>
        </authorList>
    </citation>
    <scope>IDENTIFICATION</scope>
</reference>
<evidence type="ECO:0000256" key="3">
    <source>
        <dbReference type="SAM" id="MobiDB-lite"/>
    </source>
</evidence>
<dbReference type="OMA" id="NTFRMGK"/>
<keyword evidence="4" id="KW-0472">Membrane</keyword>
<dbReference type="GO" id="GO:0005634">
    <property type="term" value="C:nucleus"/>
    <property type="evidence" value="ECO:0007669"/>
    <property type="project" value="Ensembl"/>
</dbReference>
<protein>
    <recommendedName>
        <fullName evidence="2">Pro-MCH</fullName>
    </recommendedName>
</protein>
<reference evidence="5 6" key="1">
    <citation type="journal article" date="2007" name="Nature">
        <title>Genome of the marsupial Monodelphis domestica reveals innovation in non-coding sequences.</title>
        <authorList>
            <person name="Mikkelsen T.S."/>
            <person name="Wakefield M.J."/>
            <person name="Aken B."/>
            <person name="Amemiya C.T."/>
            <person name="Chang J.L."/>
            <person name="Duke S."/>
            <person name="Garber M."/>
            <person name="Gentles A.J."/>
            <person name="Goodstadt L."/>
            <person name="Heger A."/>
            <person name="Jurka J."/>
            <person name="Kamal M."/>
            <person name="Mauceli E."/>
            <person name="Searle S.M."/>
            <person name="Sharpe T."/>
            <person name="Baker M.L."/>
            <person name="Batzer M.A."/>
            <person name="Benos P.V."/>
            <person name="Belov K."/>
            <person name="Clamp M."/>
            <person name="Cook A."/>
            <person name="Cuff J."/>
            <person name="Das R."/>
            <person name="Davidow L."/>
            <person name="Deakin J.E."/>
            <person name="Fazzari M.J."/>
            <person name="Glass J.L."/>
            <person name="Grabherr M."/>
            <person name="Greally J.M."/>
            <person name="Gu W."/>
            <person name="Hore T.A."/>
            <person name="Huttley G.A."/>
            <person name="Kleber M."/>
            <person name="Jirtle R.L."/>
            <person name="Koina E."/>
            <person name="Lee J.T."/>
            <person name="Mahony S."/>
            <person name="Marra M.A."/>
            <person name="Miller R.D."/>
            <person name="Nicholls R.D."/>
            <person name="Oda M."/>
            <person name="Papenfuss A.T."/>
            <person name="Parra Z.E."/>
            <person name="Pollock D.D."/>
            <person name="Ray D.A."/>
            <person name="Schein J.E."/>
            <person name="Speed T.P."/>
            <person name="Thompson K."/>
            <person name="VandeBerg J.L."/>
            <person name="Wade C.M."/>
            <person name="Walker J.A."/>
            <person name="Waters P.D."/>
            <person name="Webber C."/>
            <person name="Weidman J.R."/>
            <person name="Xie X."/>
            <person name="Zody M.C."/>
            <person name="Baldwin J."/>
            <person name="Abdouelleil A."/>
            <person name="Abdulkadir J."/>
            <person name="Abebe A."/>
            <person name="Abera B."/>
            <person name="Abreu J."/>
            <person name="Acer S.C."/>
            <person name="Aftuck L."/>
            <person name="Alexander A."/>
            <person name="An P."/>
            <person name="Anderson E."/>
            <person name="Anderson S."/>
            <person name="Arachi H."/>
            <person name="Azer M."/>
            <person name="Bachantsang P."/>
            <person name="Barry A."/>
            <person name="Bayul T."/>
            <person name="Berlin A."/>
            <person name="Bessette D."/>
            <person name="Bloom T."/>
            <person name="Bloom T."/>
            <person name="Boguslavskiy L."/>
            <person name="Bonnet C."/>
            <person name="Boukhgalter B."/>
            <person name="Bourzgui I."/>
            <person name="Brown A."/>
            <person name="Cahill P."/>
            <person name="Channer S."/>
            <person name="Cheshatsang Y."/>
            <person name="Chuda L."/>
            <person name="Citroen M."/>
            <person name="Collymore A."/>
            <person name="Cooke P."/>
            <person name="Costello M."/>
            <person name="D'Aco K."/>
            <person name="Daza R."/>
            <person name="De Haan G."/>
            <person name="DeGray S."/>
            <person name="DeMaso C."/>
            <person name="Dhargay N."/>
            <person name="Dooley K."/>
            <person name="Dooley E."/>
            <person name="Doricent M."/>
            <person name="Dorje P."/>
            <person name="Dorjee K."/>
            <person name="Dupes A."/>
            <person name="Elong R."/>
            <person name="Falk J."/>
            <person name="Farina A."/>
            <person name="Faro S."/>
            <person name="Ferguson D."/>
            <person name="Fisher S."/>
            <person name="Foley C.D."/>
            <person name="Franke A."/>
            <person name="Friedrich D."/>
            <person name="Gadbois L."/>
            <person name="Gearin G."/>
            <person name="Gearin C.R."/>
            <person name="Giannoukos G."/>
            <person name="Goode T."/>
            <person name="Graham J."/>
            <person name="Grandbois E."/>
            <person name="Grewal S."/>
            <person name="Gyaltsen K."/>
            <person name="Hafez N."/>
            <person name="Hagos B."/>
            <person name="Hall J."/>
            <person name="Henson C."/>
            <person name="Hollinger A."/>
            <person name="Honan T."/>
            <person name="Huard M.D."/>
            <person name="Hughes L."/>
            <person name="Hurhula B."/>
            <person name="Husby M.E."/>
            <person name="Kamat A."/>
            <person name="Kanga B."/>
            <person name="Kashin S."/>
            <person name="Khazanovich D."/>
            <person name="Kisner P."/>
            <person name="Lance K."/>
            <person name="Lara M."/>
            <person name="Lee W."/>
            <person name="Lennon N."/>
            <person name="Letendre F."/>
            <person name="LeVine R."/>
            <person name="Lipovsky A."/>
            <person name="Liu X."/>
            <person name="Liu J."/>
            <person name="Liu S."/>
            <person name="Lokyitsang T."/>
            <person name="Lokyitsang Y."/>
            <person name="Lubonja R."/>
            <person name="Lui A."/>
            <person name="MacDonald P."/>
            <person name="Magnisalis V."/>
            <person name="Maru K."/>
            <person name="Matthews C."/>
            <person name="McCusker W."/>
            <person name="McDonough S."/>
            <person name="Mehta T."/>
            <person name="Meldrim J."/>
            <person name="Meneus L."/>
            <person name="Mihai O."/>
            <person name="Mihalev A."/>
            <person name="Mihova T."/>
            <person name="Mittelman R."/>
            <person name="Mlenga V."/>
            <person name="Montmayeur A."/>
            <person name="Mulrain L."/>
            <person name="Navidi A."/>
            <person name="Naylor J."/>
            <person name="Negash T."/>
            <person name="Nguyen T."/>
            <person name="Nguyen N."/>
            <person name="Nicol R."/>
            <person name="Norbu C."/>
            <person name="Norbu N."/>
            <person name="Novod N."/>
            <person name="O'Neill B."/>
            <person name="Osman S."/>
            <person name="Markiewicz E."/>
            <person name="Oyono O.L."/>
            <person name="Patti C."/>
            <person name="Phunkhang P."/>
            <person name="Pierre F."/>
            <person name="Priest M."/>
            <person name="Raghuraman S."/>
            <person name="Rege F."/>
            <person name="Reyes R."/>
            <person name="Rise C."/>
            <person name="Rogov P."/>
            <person name="Ross K."/>
            <person name="Ryan E."/>
            <person name="Settipalli S."/>
            <person name="Shea T."/>
            <person name="Sherpa N."/>
            <person name="Shi L."/>
            <person name="Shih D."/>
            <person name="Sparrow T."/>
            <person name="Spaulding J."/>
            <person name="Stalker J."/>
            <person name="Stange-Thomann N."/>
            <person name="Stavropoulos S."/>
            <person name="Stone C."/>
            <person name="Strader C."/>
            <person name="Tesfaye S."/>
            <person name="Thomson T."/>
            <person name="Thoulutsang Y."/>
            <person name="Thoulutsang D."/>
            <person name="Topham K."/>
            <person name="Topping I."/>
            <person name="Tsamla T."/>
            <person name="Vassiliev H."/>
            <person name="Vo A."/>
            <person name="Wangchuk T."/>
            <person name="Wangdi T."/>
            <person name="Weiand M."/>
            <person name="Wilkinson J."/>
            <person name="Wilson A."/>
            <person name="Yadav S."/>
            <person name="Young G."/>
            <person name="Yu Q."/>
            <person name="Zembek L."/>
            <person name="Zhong D."/>
            <person name="Zimmer A."/>
            <person name="Zwirko Z."/>
            <person name="Jaffe D.B."/>
            <person name="Alvarez P."/>
            <person name="Brockman W."/>
            <person name="Butler J."/>
            <person name="Chin C."/>
            <person name="Gnerre S."/>
            <person name="MacCallum I."/>
            <person name="Graves J.A."/>
            <person name="Ponting C.P."/>
            <person name="Breen M."/>
            <person name="Samollow P.B."/>
            <person name="Lander E.S."/>
            <person name="Lindblad-Toh K."/>
        </authorList>
    </citation>
    <scope>NUCLEOTIDE SEQUENCE [LARGE SCALE GENOMIC DNA]</scope>
</reference>
<dbReference type="PRINTS" id="PR01641">
    <property type="entry name" value="PROMCHFAMILY"/>
</dbReference>
<dbReference type="GO" id="GO:0045202">
    <property type="term" value="C:synapse"/>
    <property type="evidence" value="ECO:0007669"/>
    <property type="project" value="GOC"/>
</dbReference>
<keyword evidence="4" id="KW-1133">Transmembrane helix</keyword>
<keyword evidence="1" id="KW-0732">Signal</keyword>
<dbReference type="eggNOG" id="ENOG502RZ12">
    <property type="taxonomic scope" value="Eukaryota"/>
</dbReference>
<dbReference type="AlphaFoldDB" id="F7B8S0"/>
<dbReference type="HOGENOM" id="CLU_1610172_0_0_1"/>
<dbReference type="InParanoid" id="F7B8S0"/>
<dbReference type="PANTHER" id="PTHR12091:SF0">
    <property type="entry name" value="PRO-MCH"/>
    <property type="match status" value="1"/>
</dbReference>
<reference evidence="5" key="2">
    <citation type="submission" date="2025-08" db="UniProtKB">
        <authorList>
            <consortium name="Ensembl"/>
        </authorList>
    </citation>
    <scope>IDENTIFICATION</scope>
</reference>
<dbReference type="STRING" id="13616.ENSMODP00000003069"/>
<accession>F7B8S0</accession>
<evidence type="ECO:0000313" key="6">
    <source>
        <dbReference type="Proteomes" id="UP000002280"/>
    </source>
</evidence>
<dbReference type="InterPro" id="IPR005456">
    <property type="entry name" value="Prepro-melanin_conc_hormone"/>
</dbReference>
<dbReference type="GO" id="GO:0007631">
    <property type="term" value="P:feeding behavior"/>
    <property type="evidence" value="ECO:0007669"/>
    <property type="project" value="Ensembl"/>
</dbReference>
<dbReference type="PANTHER" id="PTHR12091">
    <property type="entry name" value="MELANIN-CONCENTRATING HORMONE"/>
    <property type="match status" value="1"/>
</dbReference>
<dbReference type="GO" id="GO:0032227">
    <property type="term" value="P:negative regulation of synaptic transmission, dopaminergic"/>
    <property type="evidence" value="ECO:0000318"/>
    <property type="project" value="GO_Central"/>
</dbReference>
<dbReference type="Bgee" id="ENSMODG00000002527">
    <property type="expression patterns" value="Expressed in endometrium and 12 other cell types or tissues"/>
</dbReference>
<proteinExistence type="predicted"/>
<evidence type="ECO:0000313" key="5">
    <source>
        <dbReference type="Ensembl" id="ENSMODP00000003069.4"/>
    </source>
</evidence>
<keyword evidence="6" id="KW-1185">Reference proteome</keyword>
<dbReference type="GeneTree" id="ENSGT00390000004984"/>
<evidence type="ECO:0000256" key="1">
    <source>
        <dbReference type="ARBA" id="ARBA00022729"/>
    </source>
</evidence>
<dbReference type="FunCoup" id="F7B8S0">
    <property type="interactions" value="128"/>
</dbReference>
<feature type="transmembrane region" description="Helical" evidence="4">
    <location>
        <begin position="6"/>
        <end position="24"/>
    </location>
</feature>
<name>F7B8S0_MONDO</name>
<dbReference type="GO" id="GO:0007268">
    <property type="term" value="P:chemical synaptic transmission"/>
    <property type="evidence" value="ECO:0007669"/>
    <property type="project" value="InterPro"/>
</dbReference>
<sequence>KTGMGASSYMFILTFSFFSQAFLLSASKSMRTVEDDMLLNPFGLGKALQKEEMAEKSGPVSSLEHYKTEEGGFMNEEESRNPKNIGSKHSFLNRGLPLNLAIKQLPYLALKGAVAFPADNGVQNIESTQERREIGDEENSVKFPIGRRDFDMLRCMLGRVYRPCWQV</sequence>
<dbReference type="GO" id="GO:0030354">
    <property type="term" value="F:melanin-concentrating hormone activity"/>
    <property type="evidence" value="ECO:0007669"/>
    <property type="project" value="InterPro"/>
</dbReference>
<dbReference type="Proteomes" id="UP000002280">
    <property type="component" value="Chromosome 8"/>
</dbReference>
<feature type="region of interest" description="Disordered" evidence="3">
    <location>
        <begin position="53"/>
        <end position="84"/>
    </location>
</feature>
<gene>
    <name evidence="5" type="primary">PMCH</name>
</gene>
<organism evidence="5 6">
    <name type="scientific">Monodelphis domestica</name>
    <name type="common">Gray short-tailed opossum</name>
    <dbReference type="NCBI Taxonomy" id="13616"/>
    <lineage>
        <taxon>Eukaryota</taxon>
        <taxon>Metazoa</taxon>
        <taxon>Chordata</taxon>
        <taxon>Craniata</taxon>
        <taxon>Vertebrata</taxon>
        <taxon>Euteleostomi</taxon>
        <taxon>Mammalia</taxon>
        <taxon>Metatheria</taxon>
        <taxon>Didelphimorphia</taxon>
        <taxon>Didelphidae</taxon>
        <taxon>Monodelphis</taxon>
    </lineage>
</organism>
<dbReference type="Pfam" id="PF05824">
    <property type="entry name" value="Pro-MCH"/>
    <property type="match status" value="1"/>
</dbReference>
<dbReference type="GO" id="GO:0031777">
    <property type="term" value="F:type 1 melanin-concentrating hormone receptor binding"/>
    <property type="evidence" value="ECO:0000318"/>
    <property type="project" value="GO_Central"/>
</dbReference>
<evidence type="ECO:0000256" key="4">
    <source>
        <dbReference type="SAM" id="Phobius"/>
    </source>
</evidence>